<feature type="non-terminal residue" evidence="1">
    <location>
        <position position="1"/>
    </location>
</feature>
<evidence type="ECO:0000313" key="1">
    <source>
        <dbReference type="EMBL" id="CAG8764405.1"/>
    </source>
</evidence>
<dbReference type="Proteomes" id="UP000789366">
    <property type="component" value="Unassembled WGS sequence"/>
</dbReference>
<name>A0ACA9QTF5_9GLOM</name>
<reference evidence="1" key="1">
    <citation type="submission" date="2021-06" db="EMBL/GenBank/DDBJ databases">
        <authorList>
            <person name="Kallberg Y."/>
            <person name="Tangrot J."/>
            <person name="Rosling A."/>
        </authorList>
    </citation>
    <scope>NUCLEOTIDE SEQUENCE</scope>
    <source>
        <strain evidence="1">28 12/20/2015</strain>
    </source>
</reference>
<gene>
    <name evidence="1" type="ORF">SPELUC_LOCUS15350</name>
</gene>
<feature type="non-terminal residue" evidence="1">
    <location>
        <position position="79"/>
    </location>
</feature>
<sequence length="79" mass="9064">INVIIFLSDGEYHPPETELRSLCQREKDRGGCHASYGQSLQKMADIATEYLPKNAEKESLKCQYVLAMDEIMLTEHFTQ</sequence>
<accession>A0ACA9QTF5</accession>
<comment type="caution">
    <text evidence="1">The sequence shown here is derived from an EMBL/GenBank/DDBJ whole genome shotgun (WGS) entry which is preliminary data.</text>
</comment>
<proteinExistence type="predicted"/>
<evidence type="ECO:0000313" key="2">
    <source>
        <dbReference type="Proteomes" id="UP000789366"/>
    </source>
</evidence>
<organism evidence="1 2">
    <name type="scientific">Cetraspora pellucida</name>
    <dbReference type="NCBI Taxonomy" id="1433469"/>
    <lineage>
        <taxon>Eukaryota</taxon>
        <taxon>Fungi</taxon>
        <taxon>Fungi incertae sedis</taxon>
        <taxon>Mucoromycota</taxon>
        <taxon>Glomeromycotina</taxon>
        <taxon>Glomeromycetes</taxon>
        <taxon>Diversisporales</taxon>
        <taxon>Gigasporaceae</taxon>
        <taxon>Cetraspora</taxon>
    </lineage>
</organism>
<protein>
    <submittedName>
        <fullName evidence="1">13240_t:CDS:1</fullName>
    </submittedName>
</protein>
<dbReference type="EMBL" id="CAJVPW010050206">
    <property type="protein sequence ID" value="CAG8764405.1"/>
    <property type="molecule type" value="Genomic_DNA"/>
</dbReference>
<keyword evidence="2" id="KW-1185">Reference proteome</keyword>